<dbReference type="Gene3D" id="2.60.40.1080">
    <property type="match status" value="1"/>
</dbReference>
<evidence type="ECO:0008006" key="4">
    <source>
        <dbReference type="Google" id="ProtNLM"/>
    </source>
</evidence>
<proteinExistence type="predicted"/>
<dbReference type="OrthoDB" id="2456758at2"/>
<sequence>MSPISFFRYLQSFRSGTNSACAINPTSVKVTFNQEVEELAKADVTVTNKEANVKQLVKSVELAEDGKSATVTFYDALTEDATYTVAVKDAGSSEFTFVVGVPTTIEVKETQAFAKDAANAKVSYKVLDENGLDITADVENVEFQSTSAIVNSSTGAITTSSTGSAFVYVVVTKEDGTELKSNRITVKVEEASAKSLDEVTIGAQALNPGFGAANYKQELRVSKDNASAYIHVLGQNQFGNDVDYTSAAKFESLDLDVAVVDASTGLITPIKAGKFAVKVTVGSVTKTVELEVLASSEATTIETDKTSVTLSNKATSPEVIEVTVKDQHDLETSDAVTATVKTGDKLITVADNQDGTFSISPKADAKAGTATIEFKVSDTVKTTVNVVITEAGNVDAYAVKEFAAKLDVNSSNTANPKTPSSMTPAIIPVDANGVQAGAAVGNSRFVVKDSEGVEVKSGQTNIGADGTIAASEFAKVGTYTVEAYVGNVLVDTKTVEVVDTTPKPTLEFTSTSITDADKDGDLFDELAGKLSATLGDNTYTIADQTNTLIVDSVKFISSNSDVVASATQAANTVDVLNPGTANLLIGEVTVTIGQTQYTIDMKNFKLVADATAAQTAPANSAQTATVNGLTTDNARFLVFGLVGQSSAQTPSTLAEVKAYIDSTYDVNFDTSKISVDDATGELTVSNGLLSAADWKKVKQNGNKSLPYKITLDGTGKKVKIAMYADGTAVIEDTRSAE</sequence>
<evidence type="ECO:0000256" key="1">
    <source>
        <dbReference type="ARBA" id="ARBA00022729"/>
    </source>
</evidence>
<dbReference type="Gene3D" id="2.60.40.1220">
    <property type="match status" value="1"/>
</dbReference>
<dbReference type="AlphaFoldDB" id="A0A285R934"/>
<evidence type="ECO:0000313" key="3">
    <source>
        <dbReference type="Proteomes" id="UP000219636"/>
    </source>
</evidence>
<accession>A0A285R934</accession>
<organism evidence="2 3">
    <name type="scientific">Ureibacillus xyleni</name>
    <dbReference type="NCBI Taxonomy" id="614648"/>
    <lineage>
        <taxon>Bacteria</taxon>
        <taxon>Bacillati</taxon>
        <taxon>Bacillota</taxon>
        <taxon>Bacilli</taxon>
        <taxon>Bacillales</taxon>
        <taxon>Caryophanaceae</taxon>
        <taxon>Ureibacillus</taxon>
    </lineage>
</organism>
<keyword evidence="1" id="KW-0732">Signal</keyword>
<dbReference type="Proteomes" id="UP000219636">
    <property type="component" value="Unassembled WGS sequence"/>
</dbReference>
<keyword evidence="3" id="KW-1185">Reference proteome</keyword>
<gene>
    <name evidence="2" type="ORF">SAMN05880501_101185</name>
</gene>
<reference evidence="3" key="1">
    <citation type="submission" date="2017-08" db="EMBL/GenBank/DDBJ databases">
        <authorList>
            <person name="Varghese N."/>
            <person name="Submissions S."/>
        </authorList>
    </citation>
    <scope>NUCLEOTIDE SEQUENCE [LARGE SCALE GENOMIC DNA]</scope>
    <source>
        <strain evidence="3">JC22</strain>
    </source>
</reference>
<evidence type="ECO:0000313" key="2">
    <source>
        <dbReference type="EMBL" id="SOB90613.1"/>
    </source>
</evidence>
<dbReference type="InterPro" id="IPR014755">
    <property type="entry name" value="Cu-Rt/internalin_Ig-like"/>
</dbReference>
<protein>
    <recommendedName>
        <fullName evidence="4">Ig-like domain-containing protein</fullName>
    </recommendedName>
</protein>
<dbReference type="EMBL" id="OBMQ01000001">
    <property type="protein sequence ID" value="SOB90613.1"/>
    <property type="molecule type" value="Genomic_DNA"/>
</dbReference>
<name>A0A285R934_9BACL</name>